<keyword evidence="2" id="KW-1185">Reference proteome</keyword>
<dbReference type="AlphaFoldDB" id="A0A9Q1L2N4"/>
<name>A0A9Q1L2N4_9CARY</name>
<protein>
    <submittedName>
        <fullName evidence="1">Uncharacterized protein</fullName>
    </submittedName>
</protein>
<sequence length="283" mass="30735">MADLFAGQTNLSSCIAGSSILYIKQHTVLLVRQIYLPLSLEQWTVLLVIAVADIFAMDLFAGQANSSCCITGEADLLRGPGNFNSCSASTRDLFAGEANLCSSIFEAVNLFVFPTNLSSCIARAADLFVGQASLSSYITGAADLFVSPTNLSPCIAGAVDLFEPNILQIGRTYLSVLLEHHTFLRVKTNYIPIQLEQREFLRIRRTYIPASLKLWILCGQAYLLVSLEKQTFSLITRVANLFVGQANLSFCLARAVDRLIGKANLSSLITTAADLFMGQGTLS</sequence>
<proteinExistence type="predicted"/>
<evidence type="ECO:0000313" key="2">
    <source>
        <dbReference type="Proteomes" id="UP001153076"/>
    </source>
</evidence>
<dbReference type="EMBL" id="JAKOGI010000001">
    <property type="protein sequence ID" value="KAJ8453276.1"/>
    <property type="molecule type" value="Genomic_DNA"/>
</dbReference>
<organism evidence="1 2">
    <name type="scientific">Carnegiea gigantea</name>
    <dbReference type="NCBI Taxonomy" id="171969"/>
    <lineage>
        <taxon>Eukaryota</taxon>
        <taxon>Viridiplantae</taxon>
        <taxon>Streptophyta</taxon>
        <taxon>Embryophyta</taxon>
        <taxon>Tracheophyta</taxon>
        <taxon>Spermatophyta</taxon>
        <taxon>Magnoliopsida</taxon>
        <taxon>eudicotyledons</taxon>
        <taxon>Gunneridae</taxon>
        <taxon>Pentapetalae</taxon>
        <taxon>Caryophyllales</taxon>
        <taxon>Cactineae</taxon>
        <taxon>Cactaceae</taxon>
        <taxon>Cactoideae</taxon>
        <taxon>Echinocereeae</taxon>
        <taxon>Carnegiea</taxon>
    </lineage>
</organism>
<comment type="caution">
    <text evidence="1">The sequence shown here is derived from an EMBL/GenBank/DDBJ whole genome shotgun (WGS) entry which is preliminary data.</text>
</comment>
<dbReference type="Proteomes" id="UP001153076">
    <property type="component" value="Unassembled WGS sequence"/>
</dbReference>
<gene>
    <name evidence="1" type="ORF">Cgig2_008160</name>
</gene>
<reference evidence="1" key="1">
    <citation type="submission" date="2022-04" db="EMBL/GenBank/DDBJ databases">
        <title>Carnegiea gigantea Genome sequencing and assembly v2.</title>
        <authorList>
            <person name="Copetti D."/>
            <person name="Sanderson M.J."/>
            <person name="Burquez A."/>
            <person name="Wojciechowski M.F."/>
        </authorList>
    </citation>
    <scope>NUCLEOTIDE SEQUENCE</scope>
    <source>
        <strain evidence="1">SGP5-SGP5p</strain>
        <tissue evidence="1">Aerial part</tissue>
    </source>
</reference>
<evidence type="ECO:0000313" key="1">
    <source>
        <dbReference type="EMBL" id="KAJ8453276.1"/>
    </source>
</evidence>
<accession>A0A9Q1L2N4</accession>